<sequence>MASARSSTKIYVKGEEQLRFALRPVDSTAPQTIHPSDDERLEMLATVKQQRQQYWRRSRRNSSNEVCCPEQADQHKFTLSSTLTNATNALPLDNRHFFIRHASINLVSLITGCEIISNTAQHFCSQTAIRYIVF</sequence>
<dbReference type="WBParaSite" id="GPUH_0001120101-mRNA-1">
    <property type="protein sequence ID" value="GPUH_0001120101-mRNA-1"/>
    <property type="gene ID" value="GPUH_0001120101"/>
</dbReference>
<gene>
    <name evidence="1" type="ORF">GPUH_LOCUS11188</name>
</gene>
<dbReference type="Proteomes" id="UP000271098">
    <property type="component" value="Unassembled WGS sequence"/>
</dbReference>
<reference evidence="1 2" key="2">
    <citation type="submission" date="2018-11" db="EMBL/GenBank/DDBJ databases">
        <authorList>
            <consortium name="Pathogen Informatics"/>
        </authorList>
    </citation>
    <scope>NUCLEOTIDE SEQUENCE [LARGE SCALE GENOMIC DNA]</scope>
</reference>
<name>A0A183DR47_9BILA</name>
<dbReference type="AlphaFoldDB" id="A0A183DR47"/>
<protein>
    <submittedName>
        <fullName evidence="1 3">Uncharacterized protein</fullName>
    </submittedName>
</protein>
<evidence type="ECO:0000313" key="2">
    <source>
        <dbReference type="Proteomes" id="UP000271098"/>
    </source>
</evidence>
<organism evidence="3">
    <name type="scientific">Gongylonema pulchrum</name>
    <dbReference type="NCBI Taxonomy" id="637853"/>
    <lineage>
        <taxon>Eukaryota</taxon>
        <taxon>Metazoa</taxon>
        <taxon>Ecdysozoa</taxon>
        <taxon>Nematoda</taxon>
        <taxon>Chromadorea</taxon>
        <taxon>Rhabditida</taxon>
        <taxon>Spirurina</taxon>
        <taxon>Spiruromorpha</taxon>
        <taxon>Spiruroidea</taxon>
        <taxon>Gongylonematidae</taxon>
        <taxon>Gongylonema</taxon>
    </lineage>
</organism>
<keyword evidence="2" id="KW-1185">Reference proteome</keyword>
<evidence type="ECO:0000313" key="1">
    <source>
        <dbReference type="EMBL" id="VDN18451.1"/>
    </source>
</evidence>
<evidence type="ECO:0000313" key="3">
    <source>
        <dbReference type="WBParaSite" id="GPUH_0001120101-mRNA-1"/>
    </source>
</evidence>
<reference evidence="3" key="1">
    <citation type="submission" date="2016-06" db="UniProtKB">
        <authorList>
            <consortium name="WormBaseParasite"/>
        </authorList>
    </citation>
    <scope>IDENTIFICATION</scope>
</reference>
<dbReference type="EMBL" id="UYRT01078404">
    <property type="protein sequence ID" value="VDN18451.1"/>
    <property type="molecule type" value="Genomic_DNA"/>
</dbReference>
<proteinExistence type="predicted"/>
<accession>A0A183DR47</accession>